<feature type="binding site" evidence="6">
    <location>
        <position position="250"/>
    </location>
    <ligand>
        <name>S-adenosyl-L-methionine</name>
        <dbReference type="ChEBI" id="CHEBI:59789"/>
    </ligand>
</feature>
<evidence type="ECO:0000256" key="1">
    <source>
        <dbReference type="ARBA" id="ARBA00022485"/>
    </source>
</evidence>
<dbReference type="EC" id="2.1.1.-" evidence="9"/>
<dbReference type="SUPFAM" id="SSF53335">
    <property type="entry name" value="S-adenosyl-L-methionine-dependent methyltransferases"/>
    <property type="match status" value="1"/>
</dbReference>
<dbReference type="PANTHER" id="PTHR11061">
    <property type="entry name" value="RNA M5U METHYLTRANSFERASE"/>
    <property type="match status" value="1"/>
</dbReference>
<dbReference type="InterPro" id="IPR030390">
    <property type="entry name" value="MeTrfase_TrmA_AS"/>
</dbReference>
<feature type="domain" description="TRAM" evidence="8">
    <location>
        <begin position="1"/>
        <end position="54"/>
    </location>
</feature>
<dbReference type="KEGG" id="fil:BN1229_v1_1100"/>
<dbReference type="PROSITE" id="PS01230">
    <property type="entry name" value="TRMA_1"/>
    <property type="match status" value="1"/>
</dbReference>
<feature type="active site" evidence="7">
    <location>
        <position position="372"/>
    </location>
</feature>
<dbReference type="InterPro" id="IPR029063">
    <property type="entry name" value="SAM-dependent_MTases_sf"/>
</dbReference>
<keyword evidence="10" id="KW-1185">Reference proteome</keyword>
<evidence type="ECO:0000313" key="10">
    <source>
        <dbReference type="Proteomes" id="UP000033187"/>
    </source>
</evidence>
<comment type="similarity">
    <text evidence="6">Belongs to the class I-like SAM-binding methyltransferase superfamily. RNA M5U methyltransferase family.</text>
</comment>
<dbReference type="SUPFAM" id="SSF50249">
    <property type="entry name" value="Nucleic acid-binding proteins"/>
    <property type="match status" value="1"/>
</dbReference>
<organism evidence="9 10">
    <name type="scientific">Candidatus Filomicrobium marinum</name>
    <dbReference type="NCBI Taxonomy" id="1608628"/>
    <lineage>
        <taxon>Bacteria</taxon>
        <taxon>Pseudomonadati</taxon>
        <taxon>Pseudomonadota</taxon>
        <taxon>Alphaproteobacteria</taxon>
        <taxon>Hyphomicrobiales</taxon>
        <taxon>Hyphomicrobiaceae</taxon>
        <taxon>Filomicrobium</taxon>
    </lineage>
</organism>
<gene>
    <name evidence="9" type="ORF">YBN1229_v1_1101</name>
</gene>
<dbReference type="GO" id="GO:0070475">
    <property type="term" value="P:rRNA base methylation"/>
    <property type="evidence" value="ECO:0007669"/>
    <property type="project" value="TreeGrafter"/>
</dbReference>
<proteinExistence type="inferred from homology"/>
<evidence type="ECO:0000256" key="5">
    <source>
        <dbReference type="ARBA" id="ARBA00023014"/>
    </source>
</evidence>
<evidence type="ECO:0000256" key="3">
    <source>
        <dbReference type="ARBA" id="ARBA00022679"/>
    </source>
</evidence>
<dbReference type="InterPro" id="IPR002792">
    <property type="entry name" value="TRAM_dom"/>
</dbReference>
<evidence type="ECO:0000256" key="6">
    <source>
        <dbReference type="PROSITE-ProRule" id="PRU01024"/>
    </source>
</evidence>
<keyword evidence="2 6" id="KW-0489">Methyltransferase</keyword>
<dbReference type="Pfam" id="PF05958">
    <property type="entry name" value="tRNA_U5-meth_tr"/>
    <property type="match status" value="1"/>
</dbReference>
<dbReference type="RefSeq" id="WP_046477191.1">
    <property type="nucleotide sequence ID" value="NZ_LN829118.1"/>
</dbReference>
<evidence type="ECO:0000256" key="4">
    <source>
        <dbReference type="ARBA" id="ARBA00022691"/>
    </source>
</evidence>
<dbReference type="GO" id="GO:0051539">
    <property type="term" value="F:4 iron, 4 sulfur cluster binding"/>
    <property type="evidence" value="ECO:0007669"/>
    <property type="project" value="UniProtKB-KW"/>
</dbReference>
<dbReference type="GO" id="GO:0070041">
    <property type="term" value="F:rRNA (uridine-C5-)-methyltransferase activity"/>
    <property type="evidence" value="ECO:0007669"/>
    <property type="project" value="TreeGrafter"/>
</dbReference>
<keyword evidence="1" id="KW-0479">Metal-binding</keyword>
<dbReference type="AlphaFoldDB" id="A0A0D6JD70"/>
<keyword evidence="5" id="KW-0411">Iron-sulfur</keyword>
<keyword evidence="4 6" id="KW-0949">S-adenosyl-L-methionine</keyword>
<dbReference type="Gene3D" id="3.40.50.150">
    <property type="entry name" value="Vaccinia Virus protein VP39"/>
    <property type="match status" value="1"/>
</dbReference>
<feature type="binding site" evidence="6">
    <location>
        <position position="278"/>
    </location>
    <ligand>
        <name>S-adenosyl-L-methionine</name>
        <dbReference type="ChEBI" id="CHEBI:59789"/>
    </ligand>
</feature>
<dbReference type="CDD" id="cd02440">
    <property type="entry name" value="AdoMet_MTases"/>
    <property type="match status" value="1"/>
</dbReference>
<feature type="binding site" evidence="6">
    <location>
        <position position="298"/>
    </location>
    <ligand>
        <name>S-adenosyl-L-methionine</name>
        <dbReference type="ChEBI" id="CHEBI:59789"/>
    </ligand>
</feature>
<accession>A0A0D6JD70</accession>
<dbReference type="InterPro" id="IPR012340">
    <property type="entry name" value="NA-bd_OB-fold"/>
</dbReference>
<dbReference type="EMBL" id="LN829119">
    <property type="protein sequence ID" value="CPR17094.1"/>
    <property type="molecule type" value="Genomic_DNA"/>
</dbReference>
<dbReference type="PANTHER" id="PTHR11061:SF49">
    <property type="entry name" value="23S RRNA (URACIL(1939)-C(5))-METHYLTRANSFERASE RLMD"/>
    <property type="match status" value="1"/>
</dbReference>
<sequence length="414" mass="43961">MGDIEELEIAKLGAQADGVSERASGSVFVPYALPGELIRAEIQGTRARLVEVLRASPDRVVPPCRHFTACGGCAIQHLAYEKYTAWKRETVAGAFAARGLDLEVADPVAVGHGARRRAVFSASRDGREVALGFHAANSHDVIDLTECLVVDPGIVQVLPELKAFLAPLVASKGEARVTVIAASNGFDVSVDVDGLGTELPPGQRARLAAGAAELKLLRFSLNGDPVYQSAVPFVTMGAAHVVPPPGVFLQASADAEAAMASLIVEALPKRAKRAVDLFSGMGAFSFALAARVKVLAVDSDKRAIEALDEARRHAQGIKPIETKVRDLMREPLSRKELEGFDLAVFDPPRAGAQAQAEMLAKSKVPAVVAVSCNPATLARDARILIDGGYRATRIIPVDQFLYSPHVEVVAVFTR</sequence>
<keyword evidence="3 6" id="KW-0808">Transferase</keyword>
<evidence type="ECO:0000256" key="2">
    <source>
        <dbReference type="ARBA" id="ARBA00022603"/>
    </source>
</evidence>
<protein>
    <submittedName>
        <fullName evidence="9">Putative enzyme</fullName>
        <ecNumber evidence="9">2.1.1.-</ecNumber>
    </submittedName>
</protein>
<dbReference type="KEGG" id="fiy:BN1229_v1_1101"/>
<evidence type="ECO:0000259" key="8">
    <source>
        <dbReference type="PROSITE" id="PS50926"/>
    </source>
</evidence>
<keyword evidence="1" id="KW-0408">Iron</keyword>
<dbReference type="Proteomes" id="UP000033187">
    <property type="component" value="Chromosome 1"/>
</dbReference>
<evidence type="ECO:0000313" key="9">
    <source>
        <dbReference type="EMBL" id="CPR17094.1"/>
    </source>
</evidence>
<reference evidence="10" key="1">
    <citation type="submission" date="2015-02" db="EMBL/GenBank/DDBJ databases">
        <authorList>
            <person name="Chooi Y.-H."/>
        </authorList>
    </citation>
    <scope>NUCLEOTIDE SEQUENCE [LARGE SCALE GENOMIC DNA]</scope>
    <source>
        <strain evidence="10">strain Y</strain>
    </source>
</reference>
<dbReference type="Gene3D" id="2.40.50.140">
    <property type="entry name" value="Nucleic acid-binding proteins"/>
    <property type="match status" value="1"/>
</dbReference>
<dbReference type="Gene3D" id="2.40.50.1070">
    <property type="match status" value="1"/>
</dbReference>
<dbReference type="PROSITE" id="PS51687">
    <property type="entry name" value="SAM_MT_RNA_M5U"/>
    <property type="match status" value="1"/>
</dbReference>
<dbReference type="InterPro" id="IPR010280">
    <property type="entry name" value="U5_MeTrfase_fam"/>
</dbReference>
<dbReference type="PROSITE" id="PS50926">
    <property type="entry name" value="TRAM"/>
    <property type="match status" value="1"/>
</dbReference>
<name>A0A0D6JD70_9HYPH</name>
<feature type="active site" description="Nucleophile" evidence="6">
    <location>
        <position position="372"/>
    </location>
</feature>
<dbReference type="OrthoDB" id="9804590at2"/>
<feature type="binding site" evidence="6">
    <location>
        <position position="346"/>
    </location>
    <ligand>
        <name>S-adenosyl-L-methionine</name>
        <dbReference type="ChEBI" id="CHEBI:59789"/>
    </ligand>
</feature>
<keyword evidence="1" id="KW-0004">4Fe-4S</keyword>
<evidence type="ECO:0000256" key="7">
    <source>
        <dbReference type="PROSITE-ProRule" id="PRU10015"/>
    </source>
</evidence>